<dbReference type="PROSITE" id="PS51257">
    <property type="entry name" value="PROKAR_LIPOPROTEIN"/>
    <property type="match status" value="1"/>
</dbReference>
<protein>
    <submittedName>
        <fullName evidence="3">Uncharacterized protein</fullName>
    </submittedName>
</protein>
<evidence type="ECO:0000313" key="4">
    <source>
        <dbReference type="Proteomes" id="UP000240996"/>
    </source>
</evidence>
<keyword evidence="4" id="KW-1185">Reference proteome</keyword>
<dbReference type="RefSeq" id="WP_107933528.1">
    <property type="nucleotide sequence ID" value="NZ_PZZN01000003.1"/>
</dbReference>
<reference evidence="3 4" key="1">
    <citation type="submission" date="2018-04" db="EMBL/GenBank/DDBJ databases">
        <title>Genomic Encyclopedia of Type Strains, Phase III (KMG-III): the genomes of soil and plant-associated and newly described type strains.</title>
        <authorList>
            <person name="Whitman W."/>
        </authorList>
    </citation>
    <scope>NUCLEOTIDE SEQUENCE [LARGE SCALE GENOMIC DNA]</scope>
    <source>
        <strain evidence="3 4">NW12</strain>
    </source>
</reference>
<gene>
    <name evidence="3" type="ORF">C8J24_2963</name>
</gene>
<feature type="signal peptide" evidence="2">
    <location>
        <begin position="1"/>
        <end position="18"/>
    </location>
</feature>
<evidence type="ECO:0000256" key="2">
    <source>
        <dbReference type="SAM" id="SignalP"/>
    </source>
</evidence>
<dbReference type="EMBL" id="PZZN01000003">
    <property type="protein sequence ID" value="PTM44753.1"/>
    <property type="molecule type" value="Genomic_DNA"/>
</dbReference>
<keyword evidence="2" id="KW-0732">Signal</keyword>
<evidence type="ECO:0000256" key="1">
    <source>
        <dbReference type="SAM" id="MobiDB-lite"/>
    </source>
</evidence>
<dbReference type="AlphaFoldDB" id="A0A2T4YMW8"/>
<name>A0A2T4YMW8_9SPHN</name>
<feature type="chain" id="PRO_5015462523" evidence="2">
    <location>
        <begin position="19"/>
        <end position="87"/>
    </location>
</feature>
<proteinExistence type="predicted"/>
<feature type="region of interest" description="Disordered" evidence="1">
    <location>
        <begin position="25"/>
        <end position="62"/>
    </location>
</feature>
<comment type="caution">
    <text evidence="3">The sequence shown here is derived from an EMBL/GenBank/DDBJ whole genome shotgun (WGS) entry which is preliminary data.</text>
</comment>
<sequence>MRKLLLAVLPAFLLTACAASTRSTLSYSPAIPPVPAEAKKPCTATPMRRQPDGSANSADAEGSLRDARADLALCDVRRGLAVDAWPR</sequence>
<organism evidence="3 4">
    <name type="scientific">Sphingomonas aerolata</name>
    <dbReference type="NCBI Taxonomy" id="185951"/>
    <lineage>
        <taxon>Bacteria</taxon>
        <taxon>Pseudomonadati</taxon>
        <taxon>Pseudomonadota</taxon>
        <taxon>Alphaproteobacteria</taxon>
        <taxon>Sphingomonadales</taxon>
        <taxon>Sphingomonadaceae</taxon>
        <taxon>Sphingomonas</taxon>
    </lineage>
</organism>
<accession>A0A2T4YMW8</accession>
<dbReference type="Proteomes" id="UP000240996">
    <property type="component" value="Unassembled WGS sequence"/>
</dbReference>
<evidence type="ECO:0000313" key="3">
    <source>
        <dbReference type="EMBL" id="PTM44753.1"/>
    </source>
</evidence>